<sequence length="131" mass="14513">MINSLALLVLFLLTSCLNEMGEKGPQLTTPVEGLHANSNFDWKTSREVEVTVTGLSIDLGVKRRLSLLSEDGTVFYSGTHSMSEDFVMEFELPNHVHQITMRYGNVDLKEEIAGSKVSFGFSVDNDNGDLE</sequence>
<dbReference type="RefSeq" id="WP_377067643.1">
    <property type="nucleotide sequence ID" value="NZ_JBHSJJ010000015.1"/>
</dbReference>
<evidence type="ECO:0008006" key="4">
    <source>
        <dbReference type="Google" id="ProtNLM"/>
    </source>
</evidence>
<dbReference type="Proteomes" id="UP001595818">
    <property type="component" value="Unassembled WGS sequence"/>
</dbReference>
<organism evidence="2 3">
    <name type="scientific">Negadavirga shengliensis</name>
    <dbReference type="NCBI Taxonomy" id="1389218"/>
    <lineage>
        <taxon>Bacteria</taxon>
        <taxon>Pseudomonadati</taxon>
        <taxon>Bacteroidota</taxon>
        <taxon>Cytophagia</taxon>
        <taxon>Cytophagales</taxon>
        <taxon>Cyclobacteriaceae</taxon>
        <taxon>Negadavirga</taxon>
    </lineage>
</organism>
<evidence type="ECO:0000313" key="3">
    <source>
        <dbReference type="Proteomes" id="UP001595818"/>
    </source>
</evidence>
<reference evidence="3" key="1">
    <citation type="journal article" date="2019" name="Int. J. Syst. Evol. Microbiol.">
        <title>The Global Catalogue of Microorganisms (GCM) 10K type strain sequencing project: providing services to taxonomists for standard genome sequencing and annotation.</title>
        <authorList>
            <consortium name="The Broad Institute Genomics Platform"/>
            <consortium name="The Broad Institute Genome Sequencing Center for Infectious Disease"/>
            <person name="Wu L."/>
            <person name="Ma J."/>
        </authorList>
    </citation>
    <scope>NUCLEOTIDE SEQUENCE [LARGE SCALE GENOMIC DNA]</scope>
    <source>
        <strain evidence="3">CGMCC 4.7466</strain>
    </source>
</reference>
<feature type="chain" id="PRO_5045102514" description="Lipoprotein" evidence="1">
    <location>
        <begin position="21"/>
        <end position="131"/>
    </location>
</feature>
<comment type="caution">
    <text evidence="2">The sequence shown here is derived from an EMBL/GenBank/DDBJ whole genome shotgun (WGS) entry which is preliminary data.</text>
</comment>
<evidence type="ECO:0000256" key="1">
    <source>
        <dbReference type="SAM" id="SignalP"/>
    </source>
</evidence>
<feature type="signal peptide" evidence="1">
    <location>
        <begin position="1"/>
        <end position="20"/>
    </location>
</feature>
<keyword evidence="3" id="KW-1185">Reference proteome</keyword>
<name>A0ABV9T5S4_9BACT</name>
<dbReference type="EMBL" id="JBHSJJ010000015">
    <property type="protein sequence ID" value="MFC4874111.1"/>
    <property type="molecule type" value="Genomic_DNA"/>
</dbReference>
<proteinExistence type="predicted"/>
<accession>A0ABV9T5S4</accession>
<evidence type="ECO:0000313" key="2">
    <source>
        <dbReference type="EMBL" id="MFC4874111.1"/>
    </source>
</evidence>
<gene>
    <name evidence="2" type="ORF">ACFPFU_20570</name>
</gene>
<keyword evidence="1" id="KW-0732">Signal</keyword>
<protein>
    <recommendedName>
        <fullName evidence="4">Lipoprotein</fullName>
    </recommendedName>
</protein>